<keyword evidence="4" id="KW-0503">Monooxygenase</keyword>
<dbReference type="InterPro" id="IPR036396">
    <property type="entry name" value="Cyt_P450_sf"/>
</dbReference>
<keyword evidence="6" id="KW-1185">Reference proteome</keyword>
<evidence type="ECO:0000256" key="3">
    <source>
        <dbReference type="PIRSR" id="PIRSR602401-1"/>
    </source>
</evidence>
<dbReference type="PRINTS" id="PR00463">
    <property type="entry name" value="EP450I"/>
</dbReference>
<dbReference type="PRINTS" id="PR00385">
    <property type="entry name" value="P450"/>
</dbReference>
<dbReference type="InterPro" id="IPR002401">
    <property type="entry name" value="Cyt_P450_E_grp-I"/>
</dbReference>
<dbReference type="Pfam" id="PF00067">
    <property type="entry name" value="p450"/>
    <property type="match status" value="1"/>
</dbReference>
<comment type="similarity">
    <text evidence="2 4">Belongs to the cytochrome P450 family.</text>
</comment>
<dbReference type="OrthoDB" id="446280at2"/>
<keyword evidence="3 4" id="KW-0479">Metal-binding</keyword>
<dbReference type="GO" id="GO:0005506">
    <property type="term" value="F:iron ion binding"/>
    <property type="evidence" value="ECO:0007669"/>
    <property type="project" value="InterPro"/>
</dbReference>
<evidence type="ECO:0000256" key="1">
    <source>
        <dbReference type="ARBA" id="ARBA00001971"/>
    </source>
</evidence>
<organism evidence="5 6">
    <name type="scientific">Calothrix parasitica NIES-267</name>
    <dbReference type="NCBI Taxonomy" id="1973488"/>
    <lineage>
        <taxon>Bacteria</taxon>
        <taxon>Bacillati</taxon>
        <taxon>Cyanobacteriota</taxon>
        <taxon>Cyanophyceae</taxon>
        <taxon>Nostocales</taxon>
        <taxon>Calotrichaceae</taxon>
        <taxon>Calothrix</taxon>
    </lineage>
</organism>
<feature type="binding site" description="axial binding residue" evidence="3">
    <location>
        <position position="392"/>
    </location>
    <ligand>
        <name>heme</name>
        <dbReference type="ChEBI" id="CHEBI:30413"/>
    </ligand>
    <ligandPart>
        <name>Fe</name>
        <dbReference type="ChEBI" id="CHEBI:18248"/>
    </ligandPart>
</feature>
<keyword evidence="3 4" id="KW-0349">Heme</keyword>
<evidence type="ECO:0000313" key="5">
    <source>
        <dbReference type="EMBL" id="BAY80702.1"/>
    </source>
</evidence>
<dbReference type="InterPro" id="IPR001128">
    <property type="entry name" value="Cyt_P450"/>
</dbReference>
<dbReference type="Gene3D" id="1.10.630.10">
    <property type="entry name" value="Cytochrome P450"/>
    <property type="match status" value="1"/>
</dbReference>
<accession>A0A1Z4LHI2</accession>
<keyword evidence="4" id="KW-0560">Oxidoreductase</keyword>
<protein>
    <submittedName>
        <fullName evidence="5">Cytochrome P450</fullName>
    </submittedName>
</protein>
<dbReference type="PANTHER" id="PTHR24305">
    <property type="entry name" value="CYTOCHROME P450"/>
    <property type="match status" value="1"/>
</dbReference>
<sequence length="444" mass="51121">MKLPNSPQSPSFLQAFQWATRPSDFLNNCTKHCGEIFRTNFPGPALTIFISNPKAIEQIFTIPREVLNSGEGNRIFQPVLGQNSLMLLDSKPHKESRKLLTPPFHGERIQVYARLIYDLTEKILSQWKVGEVFKVRSCIQEISLGVVLRAVFGLSEGERLERLREKFLVMLEMVASPIFFLHLVAKPLQQDWGTWNLWGQFLRLRNEIDELLYAEIAQRRKQHLSERTDILALLMAAHDEDGKPMSDKELRDQLITLLITGQDTTVTSITWALYCIHRTPKVREKLLEELNSVSDSSDINTISKLPYLAATCHETLRMYSPVVVGFPRIIKTSCEIMGYKFPAGTHLIPNIYSAHHRKETFLEAEKFKPERFLENKFSPYEYFPFGGGNRRCIGYALGQYQMKLVLAIILLRYRLLLMNQNPIYPVRRAGGLAPAKEIYMMIES</sequence>
<dbReference type="AlphaFoldDB" id="A0A1Z4LHI2"/>
<gene>
    <name evidence="5" type="ORF">NIES267_01590</name>
</gene>
<dbReference type="GO" id="GO:0016705">
    <property type="term" value="F:oxidoreductase activity, acting on paired donors, with incorporation or reduction of molecular oxygen"/>
    <property type="evidence" value="ECO:0007669"/>
    <property type="project" value="InterPro"/>
</dbReference>
<evidence type="ECO:0000313" key="6">
    <source>
        <dbReference type="Proteomes" id="UP000218418"/>
    </source>
</evidence>
<dbReference type="EMBL" id="AP018227">
    <property type="protein sequence ID" value="BAY80702.1"/>
    <property type="molecule type" value="Genomic_DNA"/>
</dbReference>
<comment type="cofactor">
    <cofactor evidence="1 3">
        <name>heme</name>
        <dbReference type="ChEBI" id="CHEBI:30413"/>
    </cofactor>
</comment>
<dbReference type="GO" id="GO:0004497">
    <property type="term" value="F:monooxygenase activity"/>
    <property type="evidence" value="ECO:0007669"/>
    <property type="project" value="UniProtKB-KW"/>
</dbReference>
<dbReference type="InterPro" id="IPR017972">
    <property type="entry name" value="Cyt_P450_CS"/>
</dbReference>
<reference evidence="5 6" key="1">
    <citation type="submission" date="2017-06" db="EMBL/GenBank/DDBJ databases">
        <title>Genome sequencing of cyanobaciteial culture collection at National Institute for Environmental Studies (NIES).</title>
        <authorList>
            <person name="Hirose Y."/>
            <person name="Shimura Y."/>
            <person name="Fujisawa T."/>
            <person name="Nakamura Y."/>
            <person name="Kawachi M."/>
        </authorList>
    </citation>
    <scope>NUCLEOTIDE SEQUENCE [LARGE SCALE GENOMIC DNA]</scope>
    <source>
        <strain evidence="5 6">NIES-267</strain>
    </source>
</reference>
<dbReference type="PANTHER" id="PTHR24305:SF166">
    <property type="entry name" value="CYTOCHROME P450 12A4, MITOCHONDRIAL-RELATED"/>
    <property type="match status" value="1"/>
</dbReference>
<name>A0A1Z4LHI2_9CYAN</name>
<evidence type="ECO:0000256" key="4">
    <source>
        <dbReference type="RuleBase" id="RU000461"/>
    </source>
</evidence>
<dbReference type="PROSITE" id="PS00086">
    <property type="entry name" value="CYTOCHROME_P450"/>
    <property type="match status" value="1"/>
</dbReference>
<dbReference type="InterPro" id="IPR050121">
    <property type="entry name" value="Cytochrome_P450_monoxygenase"/>
</dbReference>
<evidence type="ECO:0000256" key="2">
    <source>
        <dbReference type="ARBA" id="ARBA00010617"/>
    </source>
</evidence>
<dbReference type="Proteomes" id="UP000218418">
    <property type="component" value="Chromosome"/>
</dbReference>
<dbReference type="SUPFAM" id="SSF48264">
    <property type="entry name" value="Cytochrome P450"/>
    <property type="match status" value="1"/>
</dbReference>
<dbReference type="GO" id="GO:0020037">
    <property type="term" value="F:heme binding"/>
    <property type="evidence" value="ECO:0007669"/>
    <property type="project" value="InterPro"/>
</dbReference>
<proteinExistence type="inferred from homology"/>
<dbReference type="CDD" id="cd11053">
    <property type="entry name" value="CYP110-like"/>
    <property type="match status" value="1"/>
</dbReference>
<keyword evidence="3 4" id="KW-0408">Iron</keyword>